<dbReference type="EMBL" id="JBBPBM010000037">
    <property type="protein sequence ID" value="KAK8528360.1"/>
    <property type="molecule type" value="Genomic_DNA"/>
</dbReference>
<evidence type="ECO:0000256" key="2">
    <source>
        <dbReference type="ARBA" id="ARBA00022771"/>
    </source>
</evidence>
<keyword evidence="1" id="KW-0479">Metal-binding</keyword>
<gene>
    <name evidence="6" type="ORF">V6N12_074890</name>
</gene>
<dbReference type="InterPro" id="IPR007527">
    <property type="entry name" value="Znf_SWIM"/>
</dbReference>
<dbReference type="InterPro" id="IPR006564">
    <property type="entry name" value="Znf_PMZ"/>
</dbReference>
<keyword evidence="7" id="KW-1185">Reference proteome</keyword>
<evidence type="ECO:0000256" key="4">
    <source>
        <dbReference type="PROSITE-ProRule" id="PRU00325"/>
    </source>
</evidence>
<sequence length="382" mass="43815">MGRSWQPPYIHHRYCLRHIAANYYQKYKNEDERLMLLRMGHSHYVNEVEELLEEIRVRNPEGHGYLLKIPREKWLRSFDGGHRYGHMTTNLAEAINSSLKGVRHLPITSVVKATYYQLATLFATLGKQAVDWMAGGHIMHPDLRTKLQLFVSHSNSMNATCFSREQHLFRVPEYSRPLEGIQQNAYVVDLRQRTCQCEVFQTFKYPCSHAIATAASVRIPYMDFVDPVYLLQTVFKVYEHEFPPIGNECDPDIVDDEPTIRPNPALRRDPVGRPTSSRIYCAEDMVQHQEKTGQPKLCSRCRNPGQNIRRSIMGLLEVGEGQGHQGAREGAVRAHIMRQFKFLLQHSPRTNISQLPYSQLLTQEAMISPITSPCVGNASVAT</sequence>
<proteinExistence type="predicted"/>
<organism evidence="6 7">
    <name type="scientific">Hibiscus sabdariffa</name>
    <name type="common">roselle</name>
    <dbReference type="NCBI Taxonomy" id="183260"/>
    <lineage>
        <taxon>Eukaryota</taxon>
        <taxon>Viridiplantae</taxon>
        <taxon>Streptophyta</taxon>
        <taxon>Embryophyta</taxon>
        <taxon>Tracheophyta</taxon>
        <taxon>Spermatophyta</taxon>
        <taxon>Magnoliopsida</taxon>
        <taxon>eudicotyledons</taxon>
        <taxon>Gunneridae</taxon>
        <taxon>Pentapetalae</taxon>
        <taxon>rosids</taxon>
        <taxon>malvids</taxon>
        <taxon>Malvales</taxon>
        <taxon>Malvaceae</taxon>
        <taxon>Malvoideae</taxon>
        <taxon>Hibiscus</taxon>
    </lineage>
</organism>
<dbReference type="Pfam" id="PF04434">
    <property type="entry name" value="SWIM"/>
    <property type="match status" value="1"/>
</dbReference>
<keyword evidence="2 4" id="KW-0863">Zinc-finger</keyword>
<accession>A0ABR2D3J4</accession>
<keyword evidence="3" id="KW-0862">Zinc</keyword>
<reference evidence="6 7" key="1">
    <citation type="journal article" date="2024" name="G3 (Bethesda)">
        <title>Genome assembly of Hibiscus sabdariffa L. provides insights into metabolisms of medicinal natural products.</title>
        <authorList>
            <person name="Kim T."/>
        </authorList>
    </citation>
    <scope>NUCLEOTIDE SEQUENCE [LARGE SCALE GENOMIC DNA]</scope>
    <source>
        <strain evidence="6">TK-2024</strain>
        <tissue evidence="6">Old leaves</tissue>
    </source>
</reference>
<name>A0ABR2D3J4_9ROSI</name>
<evidence type="ECO:0000313" key="7">
    <source>
        <dbReference type="Proteomes" id="UP001472677"/>
    </source>
</evidence>
<feature type="domain" description="SWIM-type" evidence="5">
    <location>
        <begin position="186"/>
        <end position="218"/>
    </location>
</feature>
<dbReference type="SMART" id="SM00575">
    <property type="entry name" value="ZnF_PMZ"/>
    <property type="match status" value="1"/>
</dbReference>
<evidence type="ECO:0000256" key="1">
    <source>
        <dbReference type="ARBA" id="ARBA00022723"/>
    </source>
</evidence>
<evidence type="ECO:0000256" key="3">
    <source>
        <dbReference type="ARBA" id="ARBA00022833"/>
    </source>
</evidence>
<dbReference type="PANTHER" id="PTHR31973">
    <property type="entry name" value="POLYPROTEIN, PUTATIVE-RELATED"/>
    <property type="match status" value="1"/>
</dbReference>
<protein>
    <recommendedName>
        <fullName evidence="5">SWIM-type domain-containing protein</fullName>
    </recommendedName>
</protein>
<dbReference type="Proteomes" id="UP001472677">
    <property type="component" value="Unassembled WGS sequence"/>
</dbReference>
<dbReference type="PANTHER" id="PTHR31973:SF195">
    <property type="entry name" value="MUDR FAMILY TRANSPOSASE"/>
    <property type="match status" value="1"/>
</dbReference>
<evidence type="ECO:0000313" key="6">
    <source>
        <dbReference type="EMBL" id="KAK8528360.1"/>
    </source>
</evidence>
<evidence type="ECO:0000259" key="5">
    <source>
        <dbReference type="PROSITE" id="PS50966"/>
    </source>
</evidence>
<dbReference type="PROSITE" id="PS50966">
    <property type="entry name" value="ZF_SWIM"/>
    <property type="match status" value="1"/>
</dbReference>
<comment type="caution">
    <text evidence="6">The sequence shown here is derived from an EMBL/GenBank/DDBJ whole genome shotgun (WGS) entry which is preliminary data.</text>
</comment>